<gene>
    <name evidence="14" type="primary">murC</name>
    <name evidence="19" type="ORF">CDV28_10669</name>
</gene>
<dbReference type="SUPFAM" id="SSF53244">
    <property type="entry name" value="MurD-like peptide ligases, peptide-binding domain"/>
    <property type="match status" value="1"/>
</dbReference>
<feature type="domain" description="Mur ligase N-terminal catalytic" evidence="16">
    <location>
        <begin position="7"/>
        <end position="105"/>
    </location>
</feature>
<keyword evidence="15" id="KW-0812">Transmembrane</keyword>
<dbReference type="UniPathway" id="UPA00219"/>
<dbReference type="InterPro" id="IPR000713">
    <property type="entry name" value="Mur_ligase_N"/>
</dbReference>
<keyword evidence="4 14" id="KW-0963">Cytoplasm</keyword>
<dbReference type="GO" id="GO:0008763">
    <property type="term" value="F:UDP-N-acetylmuramate-L-alanine ligase activity"/>
    <property type="evidence" value="ECO:0007669"/>
    <property type="project" value="UniProtKB-UniRule"/>
</dbReference>
<evidence type="ECO:0000256" key="6">
    <source>
        <dbReference type="ARBA" id="ARBA00022618"/>
    </source>
</evidence>
<evidence type="ECO:0000256" key="14">
    <source>
        <dbReference type="HAMAP-Rule" id="MF_00046"/>
    </source>
</evidence>
<feature type="domain" description="Mur ligase C-terminal" evidence="17">
    <location>
        <begin position="313"/>
        <end position="444"/>
    </location>
</feature>
<proteinExistence type="inferred from homology"/>
<dbReference type="NCBIfam" id="TIGR01082">
    <property type="entry name" value="murC"/>
    <property type="match status" value="1"/>
</dbReference>
<dbReference type="GO" id="GO:0071555">
    <property type="term" value="P:cell wall organization"/>
    <property type="evidence" value="ECO:0007669"/>
    <property type="project" value="UniProtKB-KW"/>
</dbReference>
<evidence type="ECO:0000259" key="16">
    <source>
        <dbReference type="Pfam" id="PF01225"/>
    </source>
</evidence>
<keyword evidence="5 14" id="KW-0436">Ligase</keyword>
<evidence type="ECO:0000256" key="10">
    <source>
        <dbReference type="ARBA" id="ARBA00022984"/>
    </source>
</evidence>
<comment type="caution">
    <text evidence="19">The sequence shown here is derived from an EMBL/GenBank/DDBJ whole genome shotgun (WGS) entry which is preliminary data.</text>
</comment>
<comment type="pathway">
    <text evidence="2 14">Cell wall biogenesis; peptidoglycan biosynthesis.</text>
</comment>
<evidence type="ECO:0000256" key="1">
    <source>
        <dbReference type="ARBA" id="ARBA00004496"/>
    </source>
</evidence>
<keyword evidence="12 14" id="KW-0961">Cell wall biogenesis/degradation</keyword>
<dbReference type="InterPro" id="IPR050061">
    <property type="entry name" value="MurCDEF_pg_biosynth"/>
</dbReference>
<keyword evidence="6 14" id="KW-0132">Cell division</keyword>
<dbReference type="Pfam" id="PF01225">
    <property type="entry name" value="Mur_ligase"/>
    <property type="match status" value="1"/>
</dbReference>
<organism evidence="19 20">
    <name type="scientific">Candidatus Electronema aureum</name>
    <dbReference type="NCBI Taxonomy" id="2005002"/>
    <lineage>
        <taxon>Bacteria</taxon>
        <taxon>Pseudomonadati</taxon>
        <taxon>Thermodesulfobacteriota</taxon>
        <taxon>Desulfobulbia</taxon>
        <taxon>Desulfobulbales</taxon>
        <taxon>Desulfobulbaceae</taxon>
        <taxon>Candidatus Electronema</taxon>
    </lineage>
</organism>
<dbReference type="GO" id="GO:0008360">
    <property type="term" value="P:regulation of cell shape"/>
    <property type="evidence" value="ECO:0007669"/>
    <property type="project" value="UniProtKB-KW"/>
</dbReference>
<dbReference type="Proteomes" id="UP000316238">
    <property type="component" value="Unassembled WGS sequence"/>
</dbReference>
<evidence type="ECO:0000256" key="5">
    <source>
        <dbReference type="ARBA" id="ARBA00022598"/>
    </source>
</evidence>
<comment type="similarity">
    <text evidence="14">Belongs to the MurCDEF family.</text>
</comment>
<keyword evidence="8 14" id="KW-0067">ATP-binding</keyword>
<keyword evidence="7 14" id="KW-0547">Nucleotide-binding</keyword>
<evidence type="ECO:0000259" key="18">
    <source>
        <dbReference type="Pfam" id="PF08245"/>
    </source>
</evidence>
<dbReference type="Pfam" id="PF08245">
    <property type="entry name" value="Mur_ligase_M"/>
    <property type="match status" value="1"/>
</dbReference>
<feature type="binding site" evidence="14">
    <location>
        <begin position="113"/>
        <end position="119"/>
    </location>
    <ligand>
        <name>ATP</name>
        <dbReference type="ChEBI" id="CHEBI:30616"/>
    </ligand>
</feature>
<comment type="function">
    <text evidence="14">Cell wall formation.</text>
</comment>
<evidence type="ECO:0000256" key="9">
    <source>
        <dbReference type="ARBA" id="ARBA00022960"/>
    </source>
</evidence>
<keyword evidence="11 14" id="KW-0131">Cell cycle</keyword>
<keyword evidence="10 14" id="KW-0573">Peptidoglycan synthesis</keyword>
<evidence type="ECO:0000256" key="15">
    <source>
        <dbReference type="SAM" id="Phobius"/>
    </source>
</evidence>
<comment type="catalytic activity">
    <reaction evidence="13 14">
        <text>UDP-N-acetyl-alpha-D-muramate + L-alanine + ATP = UDP-N-acetyl-alpha-D-muramoyl-L-alanine + ADP + phosphate + H(+)</text>
        <dbReference type="Rhea" id="RHEA:23372"/>
        <dbReference type="ChEBI" id="CHEBI:15378"/>
        <dbReference type="ChEBI" id="CHEBI:30616"/>
        <dbReference type="ChEBI" id="CHEBI:43474"/>
        <dbReference type="ChEBI" id="CHEBI:57972"/>
        <dbReference type="ChEBI" id="CHEBI:70757"/>
        <dbReference type="ChEBI" id="CHEBI:83898"/>
        <dbReference type="ChEBI" id="CHEBI:456216"/>
        <dbReference type="EC" id="6.3.2.8"/>
    </reaction>
</comment>
<evidence type="ECO:0000256" key="2">
    <source>
        <dbReference type="ARBA" id="ARBA00004752"/>
    </source>
</evidence>
<dbReference type="PANTHER" id="PTHR43445:SF3">
    <property type="entry name" value="UDP-N-ACETYLMURAMATE--L-ALANINE LIGASE"/>
    <property type="match status" value="1"/>
</dbReference>
<dbReference type="EC" id="6.3.2.8" evidence="3 14"/>
<dbReference type="SUPFAM" id="SSF51984">
    <property type="entry name" value="MurCD N-terminal domain"/>
    <property type="match status" value="1"/>
</dbReference>
<sequence length="469" mass="51432">MYKKNKHIHFVGIGGIGMSGIAELLLYLGYKVSGSDLRSSDTTRRLQKIGAIIHQGHQADWVAGADVVVVSSAVAADNPEVLAAREQQIPVIQRAEMLAELMRLKKYGIAVAGSHGKTSTSSLIAAVLHEAGLDPTVAVGGKVDCFGGSNAHLGEGEFLVAEADESDGSFLKLWPVIEVVTNIDLEHVDYYRDLHHIKETFLEFISRIPFYGAVVLCLDDANIASLLPQIQRRKITYGLTEQADLHAAKIEKQGLSSEFSVYFRGKELGRVRRNSPGRHVILNTLAAIAVALELEIEFPVIAHALEKFEGVQRRLQIKGEKQGILVVDDYGHHPTEIRATLDAIRDGWPDRRLVVVFQPHRYTRTKGLFNEFATAFYRADVLILTDIYAASEQPIEGVTSAALLEAIKQHGQRQAHHHANLATLPADLFDFIEPGDLVLTLGAGSIVQIGEQLLTLLEQKGISSVELKS</sequence>
<dbReference type="InterPro" id="IPR013221">
    <property type="entry name" value="Mur_ligase_cen"/>
</dbReference>
<feature type="transmembrane region" description="Helical" evidence="15">
    <location>
        <begin position="7"/>
        <end position="30"/>
    </location>
</feature>
<dbReference type="GO" id="GO:0005524">
    <property type="term" value="F:ATP binding"/>
    <property type="evidence" value="ECO:0007669"/>
    <property type="project" value="UniProtKB-UniRule"/>
</dbReference>
<dbReference type="Gene3D" id="3.40.50.720">
    <property type="entry name" value="NAD(P)-binding Rossmann-like Domain"/>
    <property type="match status" value="1"/>
</dbReference>
<comment type="subcellular location">
    <subcellularLocation>
        <location evidence="1 14">Cytoplasm</location>
    </subcellularLocation>
</comment>
<protein>
    <recommendedName>
        <fullName evidence="3 14">UDP-N-acetylmuramate--L-alanine ligase</fullName>
        <ecNumber evidence="3 14">6.3.2.8</ecNumber>
    </recommendedName>
    <alternativeName>
        <fullName evidence="14">UDP-N-acetylmuramoyl-L-alanine synthetase</fullName>
    </alternativeName>
</protein>
<dbReference type="InterPro" id="IPR004101">
    <property type="entry name" value="Mur_ligase_C"/>
</dbReference>
<dbReference type="GO" id="GO:0051301">
    <property type="term" value="P:cell division"/>
    <property type="evidence" value="ECO:0007669"/>
    <property type="project" value="UniProtKB-KW"/>
</dbReference>
<keyword evidence="15" id="KW-0472">Membrane</keyword>
<evidence type="ECO:0000256" key="13">
    <source>
        <dbReference type="ARBA" id="ARBA00047833"/>
    </source>
</evidence>
<feature type="domain" description="Mur ligase central" evidence="18">
    <location>
        <begin position="111"/>
        <end position="291"/>
    </location>
</feature>
<dbReference type="SUPFAM" id="SSF53623">
    <property type="entry name" value="MurD-like peptide ligases, catalytic domain"/>
    <property type="match status" value="1"/>
</dbReference>
<evidence type="ECO:0000256" key="11">
    <source>
        <dbReference type="ARBA" id="ARBA00023306"/>
    </source>
</evidence>
<keyword evidence="15" id="KW-1133">Transmembrane helix</keyword>
<evidence type="ECO:0000313" key="20">
    <source>
        <dbReference type="Proteomes" id="UP000316238"/>
    </source>
</evidence>
<evidence type="ECO:0000256" key="3">
    <source>
        <dbReference type="ARBA" id="ARBA00012211"/>
    </source>
</evidence>
<evidence type="ECO:0000259" key="17">
    <source>
        <dbReference type="Pfam" id="PF02875"/>
    </source>
</evidence>
<evidence type="ECO:0000313" key="19">
    <source>
        <dbReference type="EMBL" id="TAA75514.1"/>
    </source>
</evidence>
<dbReference type="HAMAP" id="MF_00046">
    <property type="entry name" value="MurC"/>
    <property type="match status" value="1"/>
</dbReference>
<evidence type="ECO:0000256" key="8">
    <source>
        <dbReference type="ARBA" id="ARBA00022840"/>
    </source>
</evidence>
<dbReference type="AlphaFoldDB" id="A0A521G3B4"/>
<dbReference type="GO" id="GO:0005737">
    <property type="term" value="C:cytoplasm"/>
    <property type="evidence" value="ECO:0007669"/>
    <property type="project" value="UniProtKB-SubCell"/>
</dbReference>
<accession>A0A521G3B4</accession>
<dbReference type="GO" id="GO:0009252">
    <property type="term" value="P:peptidoglycan biosynthetic process"/>
    <property type="evidence" value="ECO:0007669"/>
    <property type="project" value="UniProtKB-UniRule"/>
</dbReference>
<keyword evidence="20" id="KW-1185">Reference proteome</keyword>
<reference evidence="19" key="1">
    <citation type="submission" date="2017-07" db="EMBL/GenBank/DDBJ databases">
        <title>The cable genome - Insights into the physiology and evolution of filamentous bacteria capable of sulfide oxidation via long distance electron transfer.</title>
        <authorList>
            <person name="Thorup C."/>
            <person name="Bjerg J.T."/>
            <person name="Schreiber L."/>
            <person name="Nielsen L.P."/>
            <person name="Kjeldsen K.U."/>
            <person name="Boesen T."/>
            <person name="Boggild A."/>
            <person name="Meysman F."/>
            <person name="Geelhoed J."/>
            <person name="Schramm A."/>
        </authorList>
    </citation>
    <scope>NUCLEOTIDE SEQUENCE [LARGE SCALE GENOMIC DNA]</scope>
    <source>
        <strain evidence="19">GS</strain>
    </source>
</reference>
<evidence type="ECO:0000256" key="4">
    <source>
        <dbReference type="ARBA" id="ARBA00022490"/>
    </source>
</evidence>
<evidence type="ECO:0000256" key="7">
    <source>
        <dbReference type="ARBA" id="ARBA00022741"/>
    </source>
</evidence>
<dbReference type="InterPro" id="IPR005758">
    <property type="entry name" value="UDP-N-AcMur_Ala_ligase_MurC"/>
</dbReference>
<name>A0A521G3B4_9BACT</name>
<dbReference type="EMBL" id="NQJD01000006">
    <property type="protein sequence ID" value="TAA75514.1"/>
    <property type="molecule type" value="Genomic_DNA"/>
</dbReference>
<keyword evidence="9 14" id="KW-0133">Cell shape</keyword>
<evidence type="ECO:0000256" key="12">
    <source>
        <dbReference type="ARBA" id="ARBA00023316"/>
    </source>
</evidence>
<dbReference type="Gene3D" id="3.90.190.20">
    <property type="entry name" value="Mur ligase, C-terminal domain"/>
    <property type="match status" value="1"/>
</dbReference>
<dbReference type="InterPro" id="IPR036615">
    <property type="entry name" value="Mur_ligase_C_dom_sf"/>
</dbReference>
<dbReference type="Gene3D" id="3.40.1190.10">
    <property type="entry name" value="Mur-like, catalytic domain"/>
    <property type="match status" value="1"/>
</dbReference>
<dbReference type="Pfam" id="PF02875">
    <property type="entry name" value="Mur_ligase_C"/>
    <property type="match status" value="1"/>
</dbReference>
<dbReference type="InterPro" id="IPR036565">
    <property type="entry name" value="Mur-like_cat_sf"/>
</dbReference>
<dbReference type="PANTHER" id="PTHR43445">
    <property type="entry name" value="UDP-N-ACETYLMURAMATE--L-ALANINE LIGASE-RELATED"/>
    <property type="match status" value="1"/>
</dbReference>